<name>A0A1X2ILR0_9FUNG</name>
<evidence type="ECO:0000256" key="5">
    <source>
        <dbReference type="ARBA" id="ARBA00022989"/>
    </source>
</evidence>
<dbReference type="InterPro" id="IPR003663">
    <property type="entry name" value="Sugar/inositol_transpt"/>
</dbReference>
<evidence type="ECO:0000256" key="4">
    <source>
        <dbReference type="ARBA" id="ARBA00022692"/>
    </source>
</evidence>
<feature type="transmembrane region" description="Helical" evidence="7">
    <location>
        <begin position="156"/>
        <end position="177"/>
    </location>
</feature>
<feature type="transmembrane region" description="Helical" evidence="7">
    <location>
        <begin position="523"/>
        <end position="542"/>
    </location>
</feature>
<feature type="transmembrane region" description="Helical" evidence="7">
    <location>
        <begin position="414"/>
        <end position="437"/>
    </location>
</feature>
<evidence type="ECO:0000259" key="8">
    <source>
        <dbReference type="PROSITE" id="PS50850"/>
    </source>
</evidence>
<dbReference type="PANTHER" id="PTHR48022:SF2">
    <property type="entry name" value="PLASTIDIC GLUCOSE TRANSPORTER 4"/>
    <property type="match status" value="1"/>
</dbReference>
<dbReference type="Proteomes" id="UP000193560">
    <property type="component" value="Unassembled WGS sequence"/>
</dbReference>
<dbReference type="Gene3D" id="1.20.1250.20">
    <property type="entry name" value="MFS general substrate transporter like domains"/>
    <property type="match status" value="2"/>
</dbReference>
<dbReference type="PROSITE" id="PS00216">
    <property type="entry name" value="SUGAR_TRANSPORT_1"/>
    <property type="match status" value="1"/>
</dbReference>
<evidence type="ECO:0000256" key="2">
    <source>
        <dbReference type="ARBA" id="ARBA00010992"/>
    </source>
</evidence>
<evidence type="ECO:0000256" key="6">
    <source>
        <dbReference type="ARBA" id="ARBA00023136"/>
    </source>
</evidence>
<evidence type="ECO:0000256" key="1">
    <source>
        <dbReference type="ARBA" id="ARBA00004141"/>
    </source>
</evidence>
<keyword evidence="10" id="KW-1185">Reference proteome</keyword>
<sequence>MIKKQKNLYEHTPLLYDKESIPPSSSSPSSSSSTTACSITSPSIPCTVTLLLSSLIPSLGGFLCGYDQTVMEKILAIPNFHHHYFYGKHLVGGFNPFDYIIFGYFGMAIFGSLYGGYICDQAGRKRSLIGGFLLFAMGTFLDIGCSHSLAFLLGRLFVGIGSGILMVAGPCMITELAPANLRGCLVGFFALLTLAGQLSGYYMMAAVGPRHSASTASTSSSTYGWRTPIMMETCIAFFAILIQWQLPDSPRWLTWISQQYQDIGKIDTLNEGLLAISCLQEKPLNDPLVQQLWKQIIDDCNSITIHDSETPSYISCLCLVVGATQHHDDLTHQPEHFYYQQQRKRRLLLACGLMLASCMTGCEILVKHYASAIFYASGLHDTSLLAANGCTGSLAMAVMAISLGWCVDHFGRKGFLLVGALAMALCHLGLGSAFQWFSIVDLQTGSIVLMNTHARTVAIACIYIFIVIYAFTWGSLILGTTCEWFSVQDRAKGFALVVCLAWSSQWFLATSFCWHFFTSPSLIFYIHGLSMLLSCYFVYCWVPNTTAKALEVTIGMVF</sequence>
<dbReference type="PRINTS" id="PR00171">
    <property type="entry name" value="SUGRTRNSPORT"/>
</dbReference>
<dbReference type="OrthoDB" id="6133115at2759"/>
<evidence type="ECO:0000313" key="9">
    <source>
        <dbReference type="EMBL" id="ORZ18707.1"/>
    </source>
</evidence>
<keyword evidence="3" id="KW-0813">Transport</keyword>
<dbReference type="InterPro" id="IPR005828">
    <property type="entry name" value="MFS_sugar_transport-like"/>
</dbReference>
<keyword evidence="5 7" id="KW-1133">Transmembrane helix</keyword>
<dbReference type="STRING" id="90262.A0A1X2ILR0"/>
<feature type="transmembrane region" description="Helical" evidence="7">
    <location>
        <begin position="347"/>
        <end position="366"/>
    </location>
</feature>
<evidence type="ECO:0000256" key="3">
    <source>
        <dbReference type="ARBA" id="ARBA00022448"/>
    </source>
</evidence>
<dbReference type="InterPro" id="IPR005829">
    <property type="entry name" value="Sugar_transporter_CS"/>
</dbReference>
<feature type="transmembrane region" description="Helical" evidence="7">
    <location>
        <begin position="184"/>
        <end position="203"/>
    </location>
</feature>
<feature type="domain" description="Major facilitator superfamily (MFS) profile" evidence="8">
    <location>
        <begin position="53"/>
        <end position="546"/>
    </location>
</feature>
<keyword evidence="6 7" id="KW-0472">Membrane</keyword>
<dbReference type="SUPFAM" id="SSF103473">
    <property type="entry name" value="MFS general substrate transporter"/>
    <property type="match status" value="1"/>
</dbReference>
<proteinExistence type="inferred from homology"/>
<protein>
    <submittedName>
        <fullName evidence="9">Major facilitator superfamily domain-containing protein</fullName>
    </submittedName>
</protein>
<dbReference type="GO" id="GO:0016020">
    <property type="term" value="C:membrane"/>
    <property type="evidence" value="ECO:0007669"/>
    <property type="project" value="UniProtKB-SubCell"/>
</dbReference>
<keyword evidence="4 7" id="KW-0812">Transmembrane</keyword>
<dbReference type="InterPro" id="IPR036259">
    <property type="entry name" value="MFS_trans_sf"/>
</dbReference>
<evidence type="ECO:0000313" key="10">
    <source>
        <dbReference type="Proteomes" id="UP000193560"/>
    </source>
</evidence>
<organism evidence="9 10">
    <name type="scientific">Absidia repens</name>
    <dbReference type="NCBI Taxonomy" id="90262"/>
    <lineage>
        <taxon>Eukaryota</taxon>
        <taxon>Fungi</taxon>
        <taxon>Fungi incertae sedis</taxon>
        <taxon>Mucoromycota</taxon>
        <taxon>Mucoromycotina</taxon>
        <taxon>Mucoromycetes</taxon>
        <taxon>Mucorales</taxon>
        <taxon>Cunninghamellaceae</taxon>
        <taxon>Absidia</taxon>
    </lineage>
</organism>
<feature type="transmembrane region" description="Helical" evidence="7">
    <location>
        <begin position="99"/>
        <end position="119"/>
    </location>
</feature>
<comment type="subcellular location">
    <subcellularLocation>
        <location evidence="1">Membrane</location>
        <topology evidence="1">Multi-pass membrane protein</topology>
    </subcellularLocation>
</comment>
<feature type="transmembrane region" description="Helical" evidence="7">
    <location>
        <begin position="223"/>
        <end position="242"/>
    </location>
</feature>
<dbReference type="GO" id="GO:0005351">
    <property type="term" value="F:carbohydrate:proton symporter activity"/>
    <property type="evidence" value="ECO:0007669"/>
    <property type="project" value="TreeGrafter"/>
</dbReference>
<dbReference type="AlphaFoldDB" id="A0A1X2ILR0"/>
<dbReference type="Pfam" id="PF00083">
    <property type="entry name" value="Sugar_tr"/>
    <property type="match status" value="2"/>
</dbReference>
<feature type="transmembrane region" description="Helical" evidence="7">
    <location>
        <begin position="386"/>
        <end position="407"/>
    </location>
</feature>
<comment type="caution">
    <text evidence="9">The sequence shown here is derived from an EMBL/GenBank/DDBJ whole genome shotgun (WGS) entry which is preliminary data.</text>
</comment>
<dbReference type="InterPro" id="IPR020846">
    <property type="entry name" value="MFS_dom"/>
</dbReference>
<dbReference type="PROSITE" id="PS50850">
    <property type="entry name" value="MFS"/>
    <property type="match status" value="1"/>
</dbReference>
<gene>
    <name evidence="9" type="ORF">BCR42DRAFT_411444</name>
</gene>
<feature type="transmembrane region" description="Helical" evidence="7">
    <location>
        <begin position="131"/>
        <end position="150"/>
    </location>
</feature>
<dbReference type="InterPro" id="IPR050360">
    <property type="entry name" value="MFS_Sugar_Transporters"/>
</dbReference>
<accession>A0A1X2ILR0</accession>
<comment type="similarity">
    <text evidence="2">Belongs to the major facilitator superfamily. Sugar transporter (TC 2.A.1.1) family.</text>
</comment>
<evidence type="ECO:0000256" key="7">
    <source>
        <dbReference type="SAM" id="Phobius"/>
    </source>
</evidence>
<dbReference type="PANTHER" id="PTHR48022">
    <property type="entry name" value="PLASTIDIC GLUCOSE TRANSPORTER 4"/>
    <property type="match status" value="1"/>
</dbReference>
<feature type="transmembrane region" description="Helical" evidence="7">
    <location>
        <begin position="494"/>
        <end position="517"/>
    </location>
</feature>
<reference evidence="9 10" key="1">
    <citation type="submission" date="2016-07" db="EMBL/GenBank/DDBJ databases">
        <title>Pervasive Adenine N6-methylation of Active Genes in Fungi.</title>
        <authorList>
            <consortium name="DOE Joint Genome Institute"/>
            <person name="Mondo S.J."/>
            <person name="Dannebaum R.O."/>
            <person name="Kuo R.C."/>
            <person name="Labutti K."/>
            <person name="Haridas S."/>
            <person name="Kuo A."/>
            <person name="Salamov A."/>
            <person name="Ahrendt S.R."/>
            <person name="Lipzen A."/>
            <person name="Sullivan W."/>
            <person name="Andreopoulos W.B."/>
            <person name="Clum A."/>
            <person name="Lindquist E."/>
            <person name="Daum C."/>
            <person name="Ramamoorthy G.K."/>
            <person name="Gryganskyi A."/>
            <person name="Culley D."/>
            <person name="Magnuson J.K."/>
            <person name="James T.Y."/>
            <person name="O'Malley M.A."/>
            <person name="Stajich J.E."/>
            <person name="Spatafora J.W."/>
            <person name="Visel A."/>
            <person name="Grigoriev I.V."/>
        </authorList>
    </citation>
    <scope>NUCLEOTIDE SEQUENCE [LARGE SCALE GENOMIC DNA]</scope>
    <source>
        <strain evidence="9 10">NRRL 1336</strain>
    </source>
</reference>
<feature type="transmembrane region" description="Helical" evidence="7">
    <location>
        <begin position="457"/>
        <end position="482"/>
    </location>
</feature>
<dbReference type="EMBL" id="MCGE01000008">
    <property type="protein sequence ID" value="ORZ18707.1"/>
    <property type="molecule type" value="Genomic_DNA"/>
</dbReference>